<evidence type="ECO:0000313" key="1">
    <source>
        <dbReference type="EMBL" id="PIC39570.1"/>
    </source>
</evidence>
<name>A0A2G5UJ30_9PELO</name>
<dbReference type="Proteomes" id="UP000230233">
    <property type="component" value="Chromosome III"/>
</dbReference>
<dbReference type="EMBL" id="PDUG01000003">
    <property type="protein sequence ID" value="PIC39570.1"/>
    <property type="molecule type" value="Genomic_DNA"/>
</dbReference>
<evidence type="ECO:0008006" key="3">
    <source>
        <dbReference type="Google" id="ProtNLM"/>
    </source>
</evidence>
<protein>
    <recommendedName>
        <fullName evidence="3">DUF38 domain-containing protein</fullName>
    </recommendedName>
</protein>
<accession>A0A2G5UJ30</accession>
<organism evidence="1 2">
    <name type="scientific">Caenorhabditis nigoni</name>
    <dbReference type="NCBI Taxonomy" id="1611254"/>
    <lineage>
        <taxon>Eukaryota</taxon>
        <taxon>Metazoa</taxon>
        <taxon>Ecdysozoa</taxon>
        <taxon>Nematoda</taxon>
        <taxon>Chromadorea</taxon>
        <taxon>Rhabditida</taxon>
        <taxon>Rhabditina</taxon>
        <taxon>Rhabditomorpha</taxon>
        <taxon>Rhabditoidea</taxon>
        <taxon>Rhabditidae</taxon>
        <taxon>Peloderinae</taxon>
        <taxon>Caenorhabditis</taxon>
    </lineage>
</organism>
<proteinExistence type="predicted"/>
<sequence length="358" mass="41993">MSEAHSGNLTWTDIPHHFKTNVARELDPKSKVEYSLCSQLDKLAVSKASLHLKLLKIRQMKKLRQPRFYIEKQVEYEGKILTSKEGGLKDDDVFDRLVAIFRHKDTVVDELILGERRIDKYQGLLIKMLENILEIAKESKCRVLKVKKLRVLFYTPNLFEFLHFFDPKILTFANCENEGYPFCYKVLPPIVPQIEFPNFENVDNLRIMPTITTNLKPFYGPRMLSLKVDYIEMVDLIKFIKNFQRKPEGFFQIFTGCVRDKKVRNRILAHFTDLVVFDPLESMKNTPEIYDDFRIDECDDVMALFPETVDGRQFALYFMQSMISGGFKVNEEESNEVFGFRLSFGGFVEPIEKNCWDL</sequence>
<reference evidence="2" key="1">
    <citation type="submission" date="2017-10" db="EMBL/GenBank/DDBJ databases">
        <title>Rapid genome shrinkage in a self-fertile nematode reveals novel sperm competition proteins.</title>
        <authorList>
            <person name="Yin D."/>
            <person name="Schwarz E.M."/>
            <person name="Thomas C.G."/>
            <person name="Felde R.L."/>
            <person name="Korf I.F."/>
            <person name="Cutter A.D."/>
            <person name="Schartner C.M."/>
            <person name="Ralston E.J."/>
            <person name="Meyer B.J."/>
            <person name="Haag E.S."/>
        </authorList>
    </citation>
    <scope>NUCLEOTIDE SEQUENCE [LARGE SCALE GENOMIC DNA]</scope>
    <source>
        <strain evidence="2">JU1422</strain>
    </source>
</reference>
<gene>
    <name evidence="1" type="primary">Cnig_chr_III.g11217</name>
    <name evidence="1" type="ORF">B9Z55_011217</name>
</gene>
<evidence type="ECO:0000313" key="2">
    <source>
        <dbReference type="Proteomes" id="UP000230233"/>
    </source>
</evidence>
<keyword evidence="2" id="KW-1185">Reference proteome</keyword>
<comment type="caution">
    <text evidence="1">The sequence shown here is derived from an EMBL/GenBank/DDBJ whole genome shotgun (WGS) entry which is preliminary data.</text>
</comment>
<dbReference type="AlphaFoldDB" id="A0A2G5UJ30"/>